<dbReference type="EMBL" id="MGJI01000009">
    <property type="protein sequence ID" value="OGN05414.1"/>
    <property type="molecule type" value="Genomic_DNA"/>
</dbReference>
<dbReference type="InterPro" id="IPR000086">
    <property type="entry name" value="NUDIX_hydrolase_dom"/>
</dbReference>
<dbReference type="AlphaFoldDB" id="A0A1F8EX17"/>
<reference evidence="2 3" key="1">
    <citation type="journal article" date="2016" name="Nat. Commun.">
        <title>Thousands of microbial genomes shed light on interconnected biogeochemical processes in an aquifer system.</title>
        <authorList>
            <person name="Anantharaman K."/>
            <person name="Brown C.T."/>
            <person name="Hug L.A."/>
            <person name="Sharon I."/>
            <person name="Castelle C.J."/>
            <person name="Probst A.J."/>
            <person name="Thomas B.C."/>
            <person name="Singh A."/>
            <person name="Wilkins M.J."/>
            <person name="Karaoz U."/>
            <person name="Brodie E.L."/>
            <person name="Williams K.H."/>
            <person name="Hubbard S.S."/>
            <person name="Banfield J.F."/>
        </authorList>
    </citation>
    <scope>NUCLEOTIDE SEQUENCE [LARGE SCALE GENOMIC DNA]</scope>
</reference>
<name>A0A1F8EX17_9BACT</name>
<evidence type="ECO:0000259" key="1">
    <source>
        <dbReference type="PROSITE" id="PS51462"/>
    </source>
</evidence>
<organism evidence="2 3">
    <name type="scientific">Candidatus Yanofskybacteria bacterium RIFCSPHIGHO2_01_FULL_44_17</name>
    <dbReference type="NCBI Taxonomy" id="1802668"/>
    <lineage>
        <taxon>Bacteria</taxon>
        <taxon>Candidatus Yanofskyibacteriota</taxon>
    </lineage>
</organism>
<dbReference type="STRING" id="1802668.A2831_01605"/>
<comment type="caution">
    <text evidence="2">The sequence shown here is derived from an EMBL/GenBank/DDBJ whole genome shotgun (WGS) entry which is preliminary data.</text>
</comment>
<protein>
    <recommendedName>
        <fullName evidence="1">Nudix hydrolase domain-containing protein</fullName>
    </recommendedName>
</protein>
<feature type="domain" description="Nudix hydrolase" evidence="1">
    <location>
        <begin position="11"/>
        <end position="155"/>
    </location>
</feature>
<evidence type="ECO:0000313" key="2">
    <source>
        <dbReference type="EMBL" id="OGN05414.1"/>
    </source>
</evidence>
<dbReference type="PROSITE" id="PS51462">
    <property type="entry name" value="NUDIX"/>
    <property type="match status" value="1"/>
</dbReference>
<evidence type="ECO:0000313" key="3">
    <source>
        <dbReference type="Proteomes" id="UP000177507"/>
    </source>
</evidence>
<sequence length="164" mass="18915">MTNNNNTPDPRLHFVVATAIIVKDGKFLIAKRAAHEKAFPNKWTVPGGKLVLHEYSKLPHKTEYPQWYNVVDRVLKKEVREEVGLEIDKPQYLCDLVFVRPDGYPVVTLSYWANYKSGEVSLCKDLTDHAWVTLEEAKNYDLIEGVWDEFKEVSELLWPIALGN</sequence>
<dbReference type="SUPFAM" id="SSF55811">
    <property type="entry name" value="Nudix"/>
    <property type="match status" value="1"/>
</dbReference>
<gene>
    <name evidence="2" type="ORF">A2831_01605</name>
</gene>
<proteinExistence type="predicted"/>
<dbReference type="Gene3D" id="3.90.79.10">
    <property type="entry name" value="Nucleoside Triphosphate Pyrophosphohydrolase"/>
    <property type="match status" value="1"/>
</dbReference>
<dbReference type="Proteomes" id="UP000177507">
    <property type="component" value="Unassembled WGS sequence"/>
</dbReference>
<dbReference type="InterPro" id="IPR015797">
    <property type="entry name" value="NUDIX_hydrolase-like_dom_sf"/>
</dbReference>
<accession>A0A1F8EX17</accession>